<dbReference type="SUPFAM" id="SSF46785">
    <property type="entry name" value="Winged helix' DNA-binding domain"/>
    <property type="match status" value="1"/>
</dbReference>
<dbReference type="InterPro" id="IPR036390">
    <property type="entry name" value="WH_DNA-bd_sf"/>
</dbReference>
<evidence type="ECO:0000313" key="2">
    <source>
        <dbReference type="EMBL" id="HIU47089.1"/>
    </source>
</evidence>
<dbReference type="InterPro" id="IPR036388">
    <property type="entry name" value="WH-like_DNA-bd_sf"/>
</dbReference>
<dbReference type="CDD" id="cd00090">
    <property type="entry name" value="HTH_ARSR"/>
    <property type="match status" value="1"/>
</dbReference>
<dbReference type="InterPro" id="IPR039422">
    <property type="entry name" value="MarR/SlyA-like"/>
</dbReference>
<reference evidence="2" key="2">
    <citation type="journal article" date="2021" name="PeerJ">
        <title>Extensive microbial diversity within the chicken gut microbiome revealed by metagenomics and culture.</title>
        <authorList>
            <person name="Gilroy R."/>
            <person name="Ravi A."/>
            <person name="Getino M."/>
            <person name="Pursley I."/>
            <person name="Horton D.L."/>
            <person name="Alikhan N.F."/>
            <person name="Baker D."/>
            <person name="Gharbi K."/>
            <person name="Hall N."/>
            <person name="Watson M."/>
            <person name="Adriaenssens E.M."/>
            <person name="Foster-Nyarko E."/>
            <person name="Jarju S."/>
            <person name="Secka A."/>
            <person name="Antonio M."/>
            <person name="Oren A."/>
            <person name="Chaudhuri R.R."/>
            <person name="La Ragione R."/>
            <person name="Hildebrand F."/>
            <person name="Pallen M.J."/>
        </authorList>
    </citation>
    <scope>NUCLEOTIDE SEQUENCE</scope>
    <source>
        <strain evidence="2">ChiSxjej2B14-8506</strain>
    </source>
</reference>
<dbReference type="AlphaFoldDB" id="A0A9D1S4L5"/>
<dbReference type="EMBL" id="DVNK01000044">
    <property type="protein sequence ID" value="HIU47089.1"/>
    <property type="molecule type" value="Genomic_DNA"/>
</dbReference>
<dbReference type="Pfam" id="PF12802">
    <property type="entry name" value="MarR_2"/>
    <property type="match status" value="1"/>
</dbReference>
<dbReference type="PROSITE" id="PS50995">
    <property type="entry name" value="HTH_MARR_2"/>
    <property type="match status" value="1"/>
</dbReference>
<reference evidence="2" key="1">
    <citation type="submission" date="2020-10" db="EMBL/GenBank/DDBJ databases">
        <authorList>
            <person name="Gilroy R."/>
        </authorList>
    </citation>
    <scope>NUCLEOTIDE SEQUENCE</scope>
    <source>
        <strain evidence="2">ChiSxjej2B14-8506</strain>
    </source>
</reference>
<dbReference type="PANTHER" id="PTHR33164:SF89">
    <property type="entry name" value="MARR FAMILY REGULATORY PROTEIN"/>
    <property type="match status" value="1"/>
</dbReference>
<dbReference type="GO" id="GO:0006950">
    <property type="term" value="P:response to stress"/>
    <property type="evidence" value="ECO:0007669"/>
    <property type="project" value="TreeGrafter"/>
</dbReference>
<gene>
    <name evidence="2" type="ORF">IAC59_07500</name>
</gene>
<evidence type="ECO:0000259" key="1">
    <source>
        <dbReference type="PROSITE" id="PS50995"/>
    </source>
</evidence>
<name>A0A9D1S4L5_9FIRM</name>
<accession>A0A9D1S4L5</accession>
<proteinExistence type="predicted"/>
<dbReference type="InterPro" id="IPR000835">
    <property type="entry name" value="HTH_MarR-typ"/>
</dbReference>
<evidence type="ECO:0000313" key="3">
    <source>
        <dbReference type="Proteomes" id="UP000824123"/>
    </source>
</evidence>
<organism evidence="2 3">
    <name type="scientific">Candidatus Fimadaptatus faecigallinarum</name>
    <dbReference type="NCBI Taxonomy" id="2840814"/>
    <lineage>
        <taxon>Bacteria</taxon>
        <taxon>Bacillati</taxon>
        <taxon>Bacillota</taxon>
        <taxon>Clostridia</taxon>
        <taxon>Eubacteriales</taxon>
        <taxon>Candidatus Fimadaptatus</taxon>
    </lineage>
</organism>
<dbReference type="Gene3D" id="1.10.10.10">
    <property type="entry name" value="Winged helix-like DNA-binding domain superfamily/Winged helix DNA-binding domain"/>
    <property type="match status" value="1"/>
</dbReference>
<comment type="caution">
    <text evidence="2">The sequence shown here is derived from an EMBL/GenBank/DDBJ whole genome shotgun (WGS) entry which is preliminary data.</text>
</comment>
<dbReference type="GO" id="GO:0003700">
    <property type="term" value="F:DNA-binding transcription factor activity"/>
    <property type="evidence" value="ECO:0007669"/>
    <property type="project" value="InterPro"/>
</dbReference>
<protein>
    <submittedName>
        <fullName evidence="2">Winged helix-turn-helix transcriptional regulator</fullName>
    </submittedName>
</protein>
<dbReference type="InterPro" id="IPR011991">
    <property type="entry name" value="ArsR-like_HTH"/>
</dbReference>
<sequence length="175" mass="19570">MERKFCAELDELLVNTFRAIRTIEETMLSDLSNENLSIGEMHIIEAIGASGRGASSNCQGCTITEIAQAQAISLPSATVAVKKLERKGYVYKSRGQDDARRIYVRLTPLGQRADISHRYFHRQMVNAVARAMPEDDREALLDGLKALNTFFQLKAEELIQQDRTDNPTGKQALRG</sequence>
<dbReference type="PANTHER" id="PTHR33164">
    <property type="entry name" value="TRANSCRIPTIONAL REGULATOR, MARR FAMILY"/>
    <property type="match status" value="1"/>
</dbReference>
<dbReference type="Proteomes" id="UP000824123">
    <property type="component" value="Unassembled WGS sequence"/>
</dbReference>
<feature type="domain" description="HTH marR-type" evidence="1">
    <location>
        <begin position="6"/>
        <end position="149"/>
    </location>
</feature>
<dbReference type="SMART" id="SM00347">
    <property type="entry name" value="HTH_MARR"/>
    <property type="match status" value="1"/>
</dbReference>